<evidence type="ECO:0000313" key="3">
    <source>
        <dbReference type="Proteomes" id="UP000282971"/>
    </source>
</evidence>
<dbReference type="Proteomes" id="UP000282971">
    <property type="component" value="Unassembled WGS sequence"/>
</dbReference>
<dbReference type="GO" id="GO:0035438">
    <property type="term" value="F:cyclic-di-GMP binding"/>
    <property type="evidence" value="ECO:0007669"/>
    <property type="project" value="InterPro"/>
</dbReference>
<dbReference type="AlphaFoldDB" id="A0A437M8M7"/>
<evidence type="ECO:0000259" key="1">
    <source>
        <dbReference type="Pfam" id="PF07238"/>
    </source>
</evidence>
<accession>A0A437M8M7</accession>
<organism evidence="2 3">
    <name type="scientific">Sphingomonas crocodyli</name>
    <dbReference type="NCBI Taxonomy" id="1979270"/>
    <lineage>
        <taxon>Bacteria</taxon>
        <taxon>Pseudomonadati</taxon>
        <taxon>Pseudomonadota</taxon>
        <taxon>Alphaproteobacteria</taxon>
        <taxon>Sphingomonadales</taxon>
        <taxon>Sphingomonadaceae</taxon>
        <taxon>Sphingomonas</taxon>
    </lineage>
</organism>
<gene>
    <name evidence="2" type="ORF">EOD43_09555</name>
</gene>
<dbReference type="SUPFAM" id="SSF141371">
    <property type="entry name" value="PilZ domain-like"/>
    <property type="match status" value="1"/>
</dbReference>
<name>A0A437M8M7_9SPHN</name>
<dbReference type="InterPro" id="IPR009875">
    <property type="entry name" value="PilZ_domain"/>
</dbReference>
<feature type="domain" description="PilZ" evidence="1">
    <location>
        <begin position="3"/>
        <end position="99"/>
    </location>
</feature>
<dbReference type="EMBL" id="SACN01000001">
    <property type="protein sequence ID" value="RVT94078.1"/>
    <property type="molecule type" value="Genomic_DNA"/>
</dbReference>
<sequence length="159" mass="17225">MSDRRHDERIEVHLSARLRPGICIALDMEGAKGDIIQHVTVTDLSGGGFSMLGNTTLFLGSPVMVEVPLVGWREAHVMWMAEGRIGCQFAEPLSAQELEDAVASDGDFNELFPGLVAQMTTRFDTTLTSMPLAGGAVIELELAVRLSERGVEVLSVDQI</sequence>
<dbReference type="Pfam" id="PF07238">
    <property type="entry name" value="PilZ"/>
    <property type="match status" value="1"/>
</dbReference>
<proteinExistence type="predicted"/>
<keyword evidence="3" id="KW-1185">Reference proteome</keyword>
<evidence type="ECO:0000313" key="2">
    <source>
        <dbReference type="EMBL" id="RVT94078.1"/>
    </source>
</evidence>
<reference evidence="2 3" key="1">
    <citation type="submission" date="2019-01" db="EMBL/GenBank/DDBJ databases">
        <authorList>
            <person name="Chen W.-M."/>
        </authorList>
    </citation>
    <scope>NUCLEOTIDE SEQUENCE [LARGE SCALE GENOMIC DNA]</scope>
    <source>
        <strain evidence="2 3">CCP-7</strain>
    </source>
</reference>
<dbReference type="OrthoDB" id="7572274at2"/>
<comment type="caution">
    <text evidence="2">The sequence shown here is derived from an EMBL/GenBank/DDBJ whole genome shotgun (WGS) entry which is preliminary data.</text>
</comment>
<protein>
    <submittedName>
        <fullName evidence="2">PilZ domain-containing protein</fullName>
    </submittedName>
</protein>
<dbReference type="RefSeq" id="WP_127743249.1">
    <property type="nucleotide sequence ID" value="NZ_SACN01000001.1"/>
</dbReference>